<evidence type="ECO:0000256" key="2">
    <source>
        <dbReference type="PROSITE-ProRule" id="PRU00335"/>
    </source>
</evidence>
<evidence type="ECO:0000313" key="5">
    <source>
        <dbReference type="Proteomes" id="UP000505377"/>
    </source>
</evidence>
<keyword evidence="5" id="KW-1185">Reference proteome</keyword>
<dbReference type="AlphaFoldDB" id="A0A6M6JRU7"/>
<evidence type="ECO:0000259" key="3">
    <source>
        <dbReference type="PROSITE" id="PS50977"/>
    </source>
</evidence>
<dbReference type="Proteomes" id="UP000505377">
    <property type="component" value="Chromosome"/>
</dbReference>
<feature type="DNA-binding region" description="H-T-H motif" evidence="2">
    <location>
        <begin position="39"/>
        <end position="58"/>
    </location>
</feature>
<dbReference type="InterPro" id="IPR050109">
    <property type="entry name" value="HTH-type_TetR-like_transc_reg"/>
</dbReference>
<dbReference type="SUPFAM" id="SSF48498">
    <property type="entry name" value="Tetracyclin repressor-like, C-terminal domain"/>
    <property type="match status" value="1"/>
</dbReference>
<keyword evidence="1 2" id="KW-0238">DNA-binding</keyword>
<dbReference type="InterPro" id="IPR009057">
    <property type="entry name" value="Homeodomain-like_sf"/>
</dbReference>
<feature type="domain" description="HTH tetR-type" evidence="3">
    <location>
        <begin position="16"/>
        <end position="76"/>
    </location>
</feature>
<protein>
    <submittedName>
        <fullName evidence="4">TetR/AcrR family transcriptional regulator</fullName>
    </submittedName>
</protein>
<organism evidence="4 5">
    <name type="scientific">Pseudonocardia broussonetiae</name>
    <dbReference type="NCBI Taxonomy" id="2736640"/>
    <lineage>
        <taxon>Bacteria</taxon>
        <taxon>Bacillati</taxon>
        <taxon>Actinomycetota</taxon>
        <taxon>Actinomycetes</taxon>
        <taxon>Pseudonocardiales</taxon>
        <taxon>Pseudonocardiaceae</taxon>
        <taxon>Pseudonocardia</taxon>
    </lineage>
</organism>
<dbReference type="InterPro" id="IPR001647">
    <property type="entry name" value="HTH_TetR"/>
</dbReference>
<accession>A0A6M6JRU7</accession>
<reference evidence="4 5" key="1">
    <citation type="submission" date="2020-05" db="EMBL/GenBank/DDBJ databases">
        <authorList>
            <person name="Mo P."/>
        </authorList>
    </citation>
    <scope>NUCLEOTIDE SEQUENCE [LARGE SCALE GENOMIC DNA]</scope>
    <source>
        <strain evidence="4 5">Gen01</strain>
    </source>
</reference>
<dbReference type="GO" id="GO:0003700">
    <property type="term" value="F:DNA-binding transcription factor activity"/>
    <property type="evidence" value="ECO:0007669"/>
    <property type="project" value="TreeGrafter"/>
</dbReference>
<dbReference type="SUPFAM" id="SSF46689">
    <property type="entry name" value="Homeodomain-like"/>
    <property type="match status" value="1"/>
</dbReference>
<dbReference type="PROSITE" id="PS50977">
    <property type="entry name" value="HTH_TETR_2"/>
    <property type="match status" value="1"/>
</dbReference>
<proteinExistence type="predicted"/>
<dbReference type="EMBL" id="CP053564">
    <property type="protein sequence ID" value="QJY49953.1"/>
    <property type="molecule type" value="Genomic_DNA"/>
</dbReference>
<dbReference type="GO" id="GO:0000976">
    <property type="term" value="F:transcription cis-regulatory region binding"/>
    <property type="evidence" value="ECO:0007669"/>
    <property type="project" value="TreeGrafter"/>
</dbReference>
<name>A0A6M6JRU7_9PSEU</name>
<dbReference type="Pfam" id="PF17932">
    <property type="entry name" value="TetR_C_24"/>
    <property type="match status" value="1"/>
</dbReference>
<sequence length="212" mass="23423">MSPARVDTGAPDVRTTVTSDAVLDAALTVFTARGYHGTALSQIAADLGIRTPSLYNHMRSKQELLERIVERTLDEVLADFEQAVHGVTDPVERLRRAVRVYALRHATHRREALVVNRDTASLPEPALGRMRERRRDHERAVRAVIADGVAAGVFRVDSPALASFAILEMCVSIARWFREDGARSAEQVADEYTAFALRIAGHVEGAPDDQDR</sequence>
<dbReference type="PANTHER" id="PTHR30055:SF200">
    <property type="entry name" value="HTH-TYPE TRANSCRIPTIONAL REPRESSOR BDCR"/>
    <property type="match status" value="1"/>
</dbReference>
<evidence type="ECO:0000313" key="4">
    <source>
        <dbReference type="EMBL" id="QJY49953.1"/>
    </source>
</evidence>
<dbReference type="PANTHER" id="PTHR30055">
    <property type="entry name" value="HTH-TYPE TRANSCRIPTIONAL REGULATOR RUTR"/>
    <property type="match status" value="1"/>
</dbReference>
<dbReference type="Pfam" id="PF00440">
    <property type="entry name" value="TetR_N"/>
    <property type="match status" value="1"/>
</dbReference>
<dbReference type="Gene3D" id="1.10.357.10">
    <property type="entry name" value="Tetracycline Repressor, domain 2"/>
    <property type="match status" value="1"/>
</dbReference>
<gene>
    <name evidence="4" type="ORF">HOP40_32755</name>
</gene>
<dbReference type="KEGG" id="pbro:HOP40_32755"/>
<dbReference type="InterPro" id="IPR041490">
    <property type="entry name" value="KstR2_TetR_C"/>
</dbReference>
<dbReference type="PRINTS" id="PR00455">
    <property type="entry name" value="HTHTETR"/>
</dbReference>
<dbReference type="RefSeq" id="WP_172166888.1">
    <property type="nucleotide sequence ID" value="NZ_CP053564.1"/>
</dbReference>
<evidence type="ECO:0000256" key="1">
    <source>
        <dbReference type="ARBA" id="ARBA00023125"/>
    </source>
</evidence>
<dbReference type="InterPro" id="IPR036271">
    <property type="entry name" value="Tet_transcr_reg_TetR-rel_C_sf"/>
</dbReference>